<proteinExistence type="predicted"/>
<accession>A0A7C8M783</accession>
<name>A0A7C8M783_9PLEO</name>
<dbReference type="PANTHER" id="PTHR47839:SF1">
    <property type="entry name" value="DOMAIN PROTEIN, PUTATIVE (AFU_ORTHOLOGUE AFUA_6G04830)-RELATED"/>
    <property type="match status" value="1"/>
</dbReference>
<dbReference type="InterPro" id="IPR020575">
    <property type="entry name" value="Hsp90_N"/>
</dbReference>
<dbReference type="InterPro" id="IPR058210">
    <property type="entry name" value="SACS/Nov_dom"/>
</dbReference>
<comment type="caution">
    <text evidence="3">The sequence shown here is derived from an EMBL/GenBank/DDBJ whole genome shotgun (WGS) entry which is preliminary data.</text>
</comment>
<evidence type="ECO:0000256" key="1">
    <source>
        <dbReference type="SAM" id="MobiDB-lite"/>
    </source>
</evidence>
<dbReference type="Gene3D" id="3.30.565.10">
    <property type="entry name" value="Histidine kinase-like ATPase, C-terminal domain"/>
    <property type="match status" value="1"/>
</dbReference>
<keyword evidence="4" id="KW-1185">Reference proteome</keyword>
<feature type="domain" description="Sacsin/Nov" evidence="2">
    <location>
        <begin position="29"/>
        <end position="170"/>
    </location>
</feature>
<evidence type="ECO:0000313" key="3">
    <source>
        <dbReference type="EMBL" id="KAF2865602.1"/>
    </source>
</evidence>
<dbReference type="Pfam" id="PF25794">
    <property type="entry name" value="SACS"/>
    <property type="match status" value="1"/>
</dbReference>
<dbReference type="OrthoDB" id="10031156at2759"/>
<dbReference type="Pfam" id="PF12449">
    <property type="entry name" value="DUF3684"/>
    <property type="match status" value="1"/>
</dbReference>
<dbReference type="Proteomes" id="UP000481861">
    <property type="component" value="Unassembled WGS sequence"/>
</dbReference>
<dbReference type="EMBL" id="JAADJZ010000032">
    <property type="protein sequence ID" value="KAF2865602.1"/>
    <property type="molecule type" value="Genomic_DNA"/>
</dbReference>
<dbReference type="PANTHER" id="PTHR47839">
    <property type="entry name" value="DOMAIN PROTEIN, PUTATIVE (AFU_ORTHOLOGUE AFUA_6G04830)-RELATED"/>
    <property type="match status" value="1"/>
</dbReference>
<protein>
    <recommendedName>
        <fullName evidence="2">Sacsin/Nov domain-containing protein</fullName>
    </recommendedName>
</protein>
<organism evidence="3 4">
    <name type="scientific">Massariosphaeria phaeospora</name>
    <dbReference type="NCBI Taxonomy" id="100035"/>
    <lineage>
        <taxon>Eukaryota</taxon>
        <taxon>Fungi</taxon>
        <taxon>Dikarya</taxon>
        <taxon>Ascomycota</taxon>
        <taxon>Pezizomycotina</taxon>
        <taxon>Dothideomycetes</taxon>
        <taxon>Pleosporomycetidae</taxon>
        <taxon>Pleosporales</taxon>
        <taxon>Pleosporales incertae sedis</taxon>
        <taxon>Massariosphaeria</taxon>
    </lineage>
</organism>
<dbReference type="NCBIfam" id="NF047352">
    <property type="entry name" value="P_loop_sacsin"/>
    <property type="match status" value="1"/>
</dbReference>
<evidence type="ECO:0000259" key="2">
    <source>
        <dbReference type="Pfam" id="PF25794"/>
    </source>
</evidence>
<reference evidence="3 4" key="1">
    <citation type="submission" date="2020-01" db="EMBL/GenBank/DDBJ databases">
        <authorList>
            <consortium name="DOE Joint Genome Institute"/>
            <person name="Haridas S."/>
            <person name="Albert R."/>
            <person name="Binder M."/>
            <person name="Bloem J."/>
            <person name="Labutti K."/>
            <person name="Salamov A."/>
            <person name="Andreopoulos B."/>
            <person name="Baker S.E."/>
            <person name="Barry K."/>
            <person name="Bills G."/>
            <person name="Bluhm B.H."/>
            <person name="Cannon C."/>
            <person name="Castanera R."/>
            <person name="Culley D.E."/>
            <person name="Daum C."/>
            <person name="Ezra D."/>
            <person name="Gonzalez J.B."/>
            <person name="Henrissat B."/>
            <person name="Kuo A."/>
            <person name="Liang C."/>
            <person name="Lipzen A."/>
            <person name="Lutzoni F."/>
            <person name="Magnuson J."/>
            <person name="Mondo S."/>
            <person name="Nolan M."/>
            <person name="Ohm R."/>
            <person name="Pangilinan J."/>
            <person name="Park H.-J.H."/>
            <person name="Ramirez L."/>
            <person name="Alfaro M."/>
            <person name="Sun H."/>
            <person name="Tritt A."/>
            <person name="Yoshinaga Y."/>
            <person name="Zwiers L.-H.L."/>
            <person name="Turgeon B.G."/>
            <person name="Goodwin S.B."/>
            <person name="Spatafora J.W."/>
            <person name="Crous P.W."/>
            <person name="Grigoriev I.V."/>
        </authorList>
    </citation>
    <scope>NUCLEOTIDE SEQUENCE [LARGE SCALE GENOMIC DNA]</scope>
    <source>
        <strain evidence="3 4">CBS 611.86</strain>
    </source>
</reference>
<evidence type="ECO:0000313" key="4">
    <source>
        <dbReference type="Proteomes" id="UP000481861"/>
    </source>
</evidence>
<dbReference type="InterPro" id="IPR022155">
    <property type="entry name" value="DUF3684"/>
</dbReference>
<gene>
    <name evidence="3" type="ORF">BDV95DRAFT_586144</name>
</gene>
<dbReference type="PRINTS" id="PR00775">
    <property type="entry name" value="HEATSHOCK90"/>
</dbReference>
<dbReference type="InterPro" id="IPR036890">
    <property type="entry name" value="HATPase_C_sf"/>
</dbReference>
<sequence>MASLDFARLRNQTMADGQDSEVTVNTRALIDKVLARYSSEHTTLRELIQNASDAGANIVTIRFDTDPSLDVPTPRTADKSILLKHIIQHHTLKRLIVTNNGQPFTPADWSRLKSIADGNPDETKIGAFGVGFYSVFSDCDEPFVVSGDRTMAFYWKGNTLSTKVANVPAEHASSNTTFSLDYRQANPAAPSYNPSKIPSLSTLCQFLATSLTFVGLECIELYLDDYRVAAFTKKISPPEAIQVPNELKTTTDGGFMRVSQVTRQRSQIEAEWCNVIAMAQTPPKRAAELVQAEVRNAGTTLKSFFSKFSAPATQASTKVAKSIQSIEKSPPSDDISGHSKGIIFLHVCTVEVETRVTRSFSAEIERATKKPPPRKTRIALLTSPYHDPSESLSTGSGTTADLASRIFSEVLPTKAGRIFIGFPTAQTTGFLAHVSAPSLIPTVERENIDMNARFISTWNIELLRVAGLACRISYGSDMADLQSRMGKDPIEALIPRAVYIFQQYTGNASHPSTLLGEKLEEAFWTCSKERSIDMLSSKGVMASKLVRMPAETLSFLGEVPMVPQELATGAVTFMLNLHRRGFISELTMGDIRTGLESRALNEEELIEFLKWCGAKLESGEIDATGIRNLFEITVANIDIKPEENSGRILPLGTISTYVNVSRITPTMPIPEDTIPFTYSKAVSSRQLQMFGWIELSMVRWLRFMTTTPELHEVTTSEKLASQVLGLTAKCWDQLDGTSREAVVNILTPHAVMPTKMGMRRPEESYFPTVKLFDDLPTVKHFPGSKEKFLQALGVRKTVDLPMVFDRMRNHDSTGQSERMSWNHVDLIRYFASVIDEIPKKDLVRLHQTPFLPGEGVSVKPGQLFKAEGLYAPDQGILSLGLSQVKLPFEFKFNSREGALLLSLGLKQCPDSVTMAHILHRAGQSNDRQLYTLAMEYFLHNYYKNGYGAEVKHIATVGLPILPTEQAPFPALVGSFQCFTNEHAACLGYAILRADLRPHADKFGIQRDPDIKDCIQRLLKSPPKAKLDAEMQFSYLASRSAELDKHRSLIDNISTTKIVPIFRKYYLDPSCAGFEERSRQQFGKSETRLHHWDAPETVFVGRDQDWQGILDYVQYGAEATAFLLKAGAKHEPSNHDLATLLCRNPARFLNTIGQDRYLDLLRKLAGHGESLWKDKELVKLLVASRVLLGYRDIRDENKKLIPIDDDGMDDLEEPGVHREWSLNRASEVVIIDDVHHFTKFRDYIIAAPQEESLEEFYARFGVKKVSDLVKKDQRIGAVARDQTTAIQLRKDILERARLFLFEHERDASSKSIRHDAKWLSSNLTVQCVSDISIRYSLADFNVATSSNRSAAITRIRGQGSVLHVTPKYDLYEVSSELVKLLIQRPKQNDAIALERILTESLRRLQAKGINVERILRKKEYEARIAKQQELEKEYEEQQRVAENAKSTVGREDELPPPATPEKAHDMPGSFGSPDMEIADNNSRPNDKGLLNNWAKKLGFKNLPSPSNTDGTQINRDIQATKSNITNAIKECRPTNMQAIQSKHHQDPTELDKGGYCNGEQWENLHKAFTIPYSGRHVDIYFGKEQSESPNELQEPLTSFLPLIFGLTGVFGVDPAAVNVFLDKKSNTVAFNMSGSLFFNLAWFLSLHHSKYGTLEGRSRALDSWFLTYCHELAHNLVSDHNARHSWYQQQIAIEYSQQYRAALPGFLQGL</sequence>
<dbReference type="SUPFAM" id="SSF55874">
    <property type="entry name" value="ATPase domain of HSP90 chaperone/DNA topoisomerase II/histidine kinase"/>
    <property type="match status" value="1"/>
</dbReference>
<feature type="region of interest" description="Disordered" evidence="1">
    <location>
        <begin position="1432"/>
        <end position="1488"/>
    </location>
</feature>